<dbReference type="Gene3D" id="3.40.50.1820">
    <property type="entry name" value="alpha/beta hydrolase"/>
    <property type="match status" value="1"/>
</dbReference>
<evidence type="ECO:0000256" key="1">
    <source>
        <dbReference type="ARBA" id="ARBA00010515"/>
    </source>
</evidence>
<dbReference type="Proteomes" id="UP001596074">
    <property type="component" value="Unassembled WGS sequence"/>
</dbReference>
<dbReference type="SUPFAM" id="SSF53474">
    <property type="entry name" value="alpha/beta-Hydrolases"/>
    <property type="match status" value="1"/>
</dbReference>
<dbReference type="PANTHER" id="PTHR48081:SF30">
    <property type="entry name" value="ACETYL-HYDROLASE LIPR-RELATED"/>
    <property type="match status" value="1"/>
</dbReference>
<evidence type="ECO:0000259" key="3">
    <source>
        <dbReference type="Pfam" id="PF07859"/>
    </source>
</evidence>
<name>A0ABW1AF70_9ACTN</name>
<comment type="similarity">
    <text evidence="1">Belongs to the 'GDXG' lipolytic enzyme family.</text>
</comment>
<gene>
    <name evidence="4" type="ORF">ACFPZN_46765</name>
</gene>
<keyword evidence="2 4" id="KW-0378">Hydrolase</keyword>
<dbReference type="InterPro" id="IPR050300">
    <property type="entry name" value="GDXG_lipolytic_enzyme"/>
</dbReference>
<dbReference type="InterPro" id="IPR029058">
    <property type="entry name" value="AB_hydrolase_fold"/>
</dbReference>
<dbReference type="RefSeq" id="WP_378289907.1">
    <property type="nucleotide sequence ID" value="NZ_JBHSON010000105.1"/>
</dbReference>
<organism evidence="4 5">
    <name type="scientific">Actinomadura rugatobispora</name>
    <dbReference type="NCBI Taxonomy" id="1994"/>
    <lineage>
        <taxon>Bacteria</taxon>
        <taxon>Bacillati</taxon>
        <taxon>Actinomycetota</taxon>
        <taxon>Actinomycetes</taxon>
        <taxon>Streptosporangiales</taxon>
        <taxon>Thermomonosporaceae</taxon>
        <taxon>Actinomadura</taxon>
    </lineage>
</organism>
<protein>
    <submittedName>
        <fullName evidence="4">Alpha/beta hydrolase fold domain-containing protein</fullName>
    </submittedName>
</protein>
<dbReference type="PANTHER" id="PTHR48081">
    <property type="entry name" value="AB HYDROLASE SUPERFAMILY PROTEIN C4A8.06C"/>
    <property type="match status" value="1"/>
</dbReference>
<comment type="caution">
    <text evidence="4">The sequence shown here is derived from an EMBL/GenBank/DDBJ whole genome shotgun (WGS) entry which is preliminary data.</text>
</comment>
<keyword evidence="5" id="KW-1185">Reference proteome</keyword>
<dbReference type="GO" id="GO:0016787">
    <property type="term" value="F:hydrolase activity"/>
    <property type="evidence" value="ECO:0007669"/>
    <property type="project" value="UniProtKB-KW"/>
</dbReference>
<sequence length="250" mass="25438">MPDERDGVPGDVLVEEGPLGLIVRPRGAAAGPVVLYVHGDRHLTGDPEAALDTAGRLARRTGTTVVCARYRAAFPTALDDVQAAYTGCGSTEPVAVAGEGIGAGLVAALLVRLRDSGAPMPRRAALVSALLDLSLQAASLQLNAAADPGFDLAELRRRVAAYAEGTALTDPLLSPLFANLHGLPPVQLLVAGTDPLLDDSLAFAARGARSGVTVDLQVRPDAAALRAAAVPALAAFIGERSPAAPTARPA</sequence>
<evidence type="ECO:0000313" key="4">
    <source>
        <dbReference type="EMBL" id="MFC5753165.1"/>
    </source>
</evidence>
<dbReference type="Pfam" id="PF07859">
    <property type="entry name" value="Abhydrolase_3"/>
    <property type="match status" value="1"/>
</dbReference>
<feature type="domain" description="Alpha/beta hydrolase fold-3" evidence="3">
    <location>
        <begin position="34"/>
        <end position="220"/>
    </location>
</feature>
<dbReference type="InterPro" id="IPR013094">
    <property type="entry name" value="AB_hydrolase_3"/>
</dbReference>
<evidence type="ECO:0000256" key="2">
    <source>
        <dbReference type="ARBA" id="ARBA00022801"/>
    </source>
</evidence>
<accession>A0ABW1AF70</accession>
<proteinExistence type="inferred from homology"/>
<reference evidence="5" key="1">
    <citation type="journal article" date="2019" name="Int. J. Syst. Evol. Microbiol.">
        <title>The Global Catalogue of Microorganisms (GCM) 10K type strain sequencing project: providing services to taxonomists for standard genome sequencing and annotation.</title>
        <authorList>
            <consortium name="The Broad Institute Genomics Platform"/>
            <consortium name="The Broad Institute Genome Sequencing Center for Infectious Disease"/>
            <person name="Wu L."/>
            <person name="Ma J."/>
        </authorList>
    </citation>
    <scope>NUCLEOTIDE SEQUENCE [LARGE SCALE GENOMIC DNA]</scope>
    <source>
        <strain evidence="5">KCTC 42087</strain>
    </source>
</reference>
<dbReference type="EMBL" id="JBHSON010000105">
    <property type="protein sequence ID" value="MFC5753165.1"/>
    <property type="molecule type" value="Genomic_DNA"/>
</dbReference>
<evidence type="ECO:0000313" key="5">
    <source>
        <dbReference type="Proteomes" id="UP001596074"/>
    </source>
</evidence>